<sequence length="399" mass="44104">MTMEKKSHEVTETLHIPALRRKWQILALQIISTTSLFLLLKRMSEIYGPCSEQFIIDHSATSWCPSYEHTRGLMWLSNQGDLLIPDILLGLGQTGLASFFGPLVICVAATVAWAQLRSQSQDFQTRVQRGVMIGFVAWMFVPFVFFWVIAMVFNGPHIPFGHEDEALNHLGVLFSPFGFVFELVFLGIVFAPVLAGLVGIWGLSKRPISWAVGYYLVVISIHAVLTFEPIVTEVDVGLRALPSQIGEGTTFWGLVSPFASSLLGIAVLMLVFLESGSAAINHLEYAASLPEDTKRNAEYVKQFNNVVNAHLVHMFVVFTLVVLTTALALAFDDLMISFVGVLEGTQWTGQVKESLELQMTYGKVISAGLFLLVVAGMRFVVPWQSITGYLESGIAKLRA</sequence>
<feature type="transmembrane region" description="Helical" evidence="1">
    <location>
        <begin position="135"/>
        <end position="153"/>
    </location>
</feature>
<feature type="transmembrane region" description="Helical" evidence="1">
    <location>
        <begin position="361"/>
        <end position="381"/>
    </location>
</feature>
<feature type="transmembrane region" description="Helical" evidence="1">
    <location>
        <begin position="23"/>
        <end position="40"/>
    </location>
</feature>
<feature type="transmembrane region" description="Helical" evidence="1">
    <location>
        <begin position="311"/>
        <end position="331"/>
    </location>
</feature>
<feature type="transmembrane region" description="Helical" evidence="1">
    <location>
        <begin position="173"/>
        <end position="200"/>
    </location>
</feature>
<feature type="transmembrane region" description="Helical" evidence="1">
    <location>
        <begin position="95"/>
        <end position="114"/>
    </location>
</feature>
<evidence type="ECO:0000256" key="1">
    <source>
        <dbReference type="SAM" id="Phobius"/>
    </source>
</evidence>
<keyword evidence="1" id="KW-0812">Transmembrane</keyword>
<keyword evidence="1" id="KW-1133">Transmembrane helix</keyword>
<reference evidence="2" key="1">
    <citation type="submission" date="2018-05" db="EMBL/GenBank/DDBJ databases">
        <authorList>
            <person name="Lanie J.A."/>
            <person name="Ng W.-L."/>
            <person name="Kazmierczak K.M."/>
            <person name="Andrzejewski T.M."/>
            <person name="Davidsen T.M."/>
            <person name="Wayne K.J."/>
            <person name="Tettelin H."/>
            <person name="Glass J.I."/>
            <person name="Rusch D."/>
            <person name="Podicherti R."/>
            <person name="Tsui H.-C.T."/>
            <person name="Winkler M.E."/>
        </authorList>
    </citation>
    <scope>NUCLEOTIDE SEQUENCE</scope>
</reference>
<proteinExistence type="predicted"/>
<feature type="transmembrane region" description="Helical" evidence="1">
    <location>
        <begin position="212"/>
        <end position="231"/>
    </location>
</feature>
<gene>
    <name evidence="2" type="ORF">METZ01_LOCUS43850</name>
</gene>
<accession>A0A381RGR3</accession>
<feature type="transmembrane region" description="Helical" evidence="1">
    <location>
        <begin position="251"/>
        <end position="273"/>
    </location>
</feature>
<dbReference type="AlphaFoldDB" id="A0A381RGR3"/>
<protein>
    <submittedName>
        <fullName evidence="2">Uncharacterized protein</fullName>
    </submittedName>
</protein>
<keyword evidence="1" id="KW-0472">Membrane</keyword>
<evidence type="ECO:0000313" key="2">
    <source>
        <dbReference type="EMBL" id="SUZ90996.1"/>
    </source>
</evidence>
<dbReference type="EMBL" id="UINC01001940">
    <property type="protein sequence ID" value="SUZ90996.1"/>
    <property type="molecule type" value="Genomic_DNA"/>
</dbReference>
<organism evidence="2">
    <name type="scientific">marine metagenome</name>
    <dbReference type="NCBI Taxonomy" id="408172"/>
    <lineage>
        <taxon>unclassified sequences</taxon>
        <taxon>metagenomes</taxon>
        <taxon>ecological metagenomes</taxon>
    </lineage>
</organism>
<name>A0A381RGR3_9ZZZZ</name>